<feature type="domain" description="Malectin-like" evidence="11">
    <location>
        <begin position="27"/>
        <end position="133"/>
    </location>
</feature>
<keyword evidence="9" id="KW-0472">Membrane</keyword>
<keyword evidence="5" id="KW-0732">Signal</keyword>
<dbReference type="GO" id="GO:0005524">
    <property type="term" value="F:ATP binding"/>
    <property type="evidence" value="ECO:0007669"/>
    <property type="project" value="UniProtKB-KW"/>
</dbReference>
<reference evidence="13" key="1">
    <citation type="journal article" date="2018" name="Nat. Plants">
        <title>Whole-genome landscape of Medicago truncatula symbiotic genes.</title>
        <authorList>
            <person name="Pecrix Y."/>
            <person name="Staton S.E."/>
            <person name="Sallet E."/>
            <person name="Lelandais-Briere C."/>
            <person name="Moreau S."/>
            <person name="Carrere S."/>
            <person name="Blein T."/>
            <person name="Jardinaud M.F."/>
            <person name="Latrasse D."/>
            <person name="Zouine M."/>
            <person name="Zahm M."/>
            <person name="Kreplak J."/>
            <person name="Mayjonade B."/>
            <person name="Satge C."/>
            <person name="Perez M."/>
            <person name="Cauet S."/>
            <person name="Marande W."/>
            <person name="Chantry-Darmon C."/>
            <person name="Lopez-Roques C."/>
            <person name="Bouchez O."/>
            <person name="Berard A."/>
            <person name="Debelle F."/>
            <person name="Munos S."/>
            <person name="Bendahmane A."/>
            <person name="Berges H."/>
            <person name="Niebel A."/>
            <person name="Buitink J."/>
            <person name="Frugier F."/>
            <person name="Benhamed M."/>
            <person name="Crespi M."/>
            <person name="Gouzy J."/>
            <person name="Gamas P."/>
        </authorList>
    </citation>
    <scope>NUCLEOTIDE SEQUENCE [LARGE SCALE GENOMIC DNA]</scope>
    <source>
        <strain evidence="13">cv. Jemalong A17</strain>
    </source>
</reference>
<evidence type="ECO:0000259" key="11">
    <source>
        <dbReference type="Pfam" id="PF12819"/>
    </source>
</evidence>
<keyword evidence="3 12" id="KW-0808">Transferase</keyword>
<keyword evidence="8" id="KW-1133">Transmembrane helix</keyword>
<organism evidence="12 13">
    <name type="scientific">Medicago truncatula</name>
    <name type="common">Barrel medic</name>
    <name type="synonym">Medicago tribuloides</name>
    <dbReference type="NCBI Taxonomy" id="3880"/>
    <lineage>
        <taxon>Eukaryota</taxon>
        <taxon>Viridiplantae</taxon>
        <taxon>Streptophyta</taxon>
        <taxon>Embryophyta</taxon>
        <taxon>Tracheophyta</taxon>
        <taxon>Spermatophyta</taxon>
        <taxon>Magnoliopsida</taxon>
        <taxon>eudicotyledons</taxon>
        <taxon>Gunneridae</taxon>
        <taxon>Pentapetalae</taxon>
        <taxon>rosids</taxon>
        <taxon>fabids</taxon>
        <taxon>Fabales</taxon>
        <taxon>Fabaceae</taxon>
        <taxon>Papilionoideae</taxon>
        <taxon>50 kb inversion clade</taxon>
        <taxon>NPAAA clade</taxon>
        <taxon>Hologalegina</taxon>
        <taxon>IRL clade</taxon>
        <taxon>Trifolieae</taxon>
        <taxon>Medicago</taxon>
    </lineage>
</organism>
<evidence type="ECO:0000313" key="13">
    <source>
        <dbReference type="Proteomes" id="UP000265566"/>
    </source>
</evidence>
<dbReference type="GO" id="GO:0004714">
    <property type="term" value="F:transmembrane receptor protein tyrosine kinase activity"/>
    <property type="evidence" value="ECO:0007669"/>
    <property type="project" value="InterPro"/>
</dbReference>
<evidence type="ECO:0000256" key="4">
    <source>
        <dbReference type="ARBA" id="ARBA00022692"/>
    </source>
</evidence>
<dbReference type="PANTHER" id="PTHR34590:SF15">
    <property type="entry name" value="PROTEIN KINASE DOMAIN-CONTAINING PROTEIN"/>
    <property type="match status" value="1"/>
</dbReference>
<evidence type="ECO:0000256" key="8">
    <source>
        <dbReference type="ARBA" id="ARBA00022989"/>
    </source>
</evidence>
<evidence type="ECO:0000313" key="12">
    <source>
        <dbReference type="EMBL" id="RHN44457.1"/>
    </source>
</evidence>
<accession>A0A396H0M8</accession>
<keyword evidence="2 12" id="KW-0723">Serine/threonine-protein kinase</keyword>
<keyword evidence="6" id="KW-0547">Nucleotide-binding</keyword>
<dbReference type="PANTHER" id="PTHR34590">
    <property type="entry name" value="OS03G0124300 PROTEIN-RELATED"/>
    <property type="match status" value="1"/>
</dbReference>
<evidence type="ECO:0000256" key="7">
    <source>
        <dbReference type="ARBA" id="ARBA00022840"/>
    </source>
</evidence>
<evidence type="ECO:0000256" key="9">
    <source>
        <dbReference type="ARBA" id="ARBA00023136"/>
    </source>
</evidence>
<proteinExistence type="predicted"/>
<dbReference type="EMBL" id="PSQE01000007">
    <property type="protein sequence ID" value="RHN44457.1"/>
    <property type="molecule type" value="Genomic_DNA"/>
</dbReference>
<keyword evidence="7" id="KW-0067">ATP-binding</keyword>
<protein>
    <submittedName>
        <fullName evidence="12">Putative non-specific serine/threonine protein kinase</fullName>
        <ecNumber evidence="12">2.7.11.1</ecNumber>
    </submittedName>
</protein>
<dbReference type="InterPro" id="IPR024788">
    <property type="entry name" value="Malectin-like_Carb-bd_dom"/>
</dbReference>
<gene>
    <name evidence="12" type="ORF">MtrunA17_Chr7g0219641</name>
</gene>
<keyword evidence="10" id="KW-0325">Glycoprotein</keyword>
<evidence type="ECO:0000256" key="6">
    <source>
        <dbReference type="ARBA" id="ARBA00022741"/>
    </source>
</evidence>
<comment type="caution">
    <text evidence="12">The sequence shown here is derived from an EMBL/GenBank/DDBJ whole genome shotgun (WGS) entry which is preliminary data.</text>
</comment>
<dbReference type="Gramene" id="rna38578">
    <property type="protein sequence ID" value="RHN44457.1"/>
    <property type="gene ID" value="gene38578"/>
</dbReference>
<evidence type="ECO:0000256" key="5">
    <source>
        <dbReference type="ARBA" id="ARBA00022729"/>
    </source>
</evidence>
<dbReference type="AlphaFoldDB" id="A0A396H0M8"/>
<evidence type="ECO:0000256" key="1">
    <source>
        <dbReference type="ARBA" id="ARBA00004479"/>
    </source>
</evidence>
<dbReference type="Proteomes" id="UP000265566">
    <property type="component" value="Chromosome 7"/>
</dbReference>
<dbReference type="GO" id="GO:0016020">
    <property type="term" value="C:membrane"/>
    <property type="evidence" value="ECO:0007669"/>
    <property type="project" value="UniProtKB-SubCell"/>
</dbReference>
<keyword evidence="12" id="KW-0418">Kinase</keyword>
<dbReference type="InterPro" id="IPR045272">
    <property type="entry name" value="ANXUR1/2-like"/>
</dbReference>
<evidence type="ECO:0000256" key="3">
    <source>
        <dbReference type="ARBA" id="ARBA00022679"/>
    </source>
</evidence>
<dbReference type="Pfam" id="PF12819">
    <property type="entry name" value="Malectin_like"/>
    <property type="match status" value="1"/>
</dbReference>
<evidence type="ECO:0000256" key="2">
    <source>
        <dbReference type="ARBA" id="ARBA00022527"/>
    </source>
</evidence>
<keyword evidence="4" id="KW-0812">Transmembrane</keyword>
<comment type="subcellular location">
    <subcellularLocation>
        <location evidence="1">Membrane</location>
        <topology evidence="1">Single-pass type I membrane protein</topology>
    </subcellularLocation>
</comment>
<name>A0A396H0M8_MEDTR</name>
<dbReference type="GO" id="GO:0004674">
    <property type="term" value="F:protein serine/threonine kinase activity"/>
    <property type="evidence" value="ECO:0007669"/>
    <property type="project" value="UniProtKB-KW"/>
</dbReference>
<sequence length="220" mass="25912">MFRYWENDSPRYLEIEYPQSVSSDFGDHLNYLNNTIPNYTAPETVYLTARNYGKYVTEDYNVTWNFEVDSSFTYMVRLHFCEFDPNIINKGDRMFQIFIDDNLVEELADVIRWSNGRMVPVHKDYGVTMYSQNGSYHTLNFDQGFHGRASFDSGRSHDSVKIWQRGILKLSKENCLDLSSLSPIVFKFHYSFINYTSVFTFCISAKRKLSKELTKILCLF</sequence>
<evidence type="ECO:0000256" key="10">
    <source>
        <dbReference type="ARBA" id="ARBA00023180"/>
    </source>
</evidence>
<dbReference type="Gene3D" id="2.60.120.430">
    <property type="entry name" value="Galactose-binding lectin"/>
    <property type="match status" value="1"/>
</dbReference>
<dbReference type="EC" id="2.7.11.1" evidence="12"/>